<feature type="domain" description="RING-type" evidence="4">
    <location>
        <begin position="76"/>
        <end position="122"/>
    </location>
</feature>
<reference evidence="6" key="1">
    <citation type="submission" date="2025-08" db="UniProtKB">
        <authorList>
            <consortium name="RefSeq"/>
        </authorList>
    </citation>
    <scope>IDENTIFICATION</scope>
    <source>
        <tissue evidence="6">Muscle</tissue>
    </source>
</reference>
<keyword evidence="1 3" id="KW-0479">Metal-binding</keyword>
<dbReference type="Proteomes" id="UP000694941">
    <property type="component" value="Unplaced"/>
</dbReference>
<evidence type="ECO:0000259" key="4">
    <source>
        <dbReference type="PROSITE" id="PS50089"/>
    </source>
</evidence>
<dbReference type="SUPFAM" id="SSF57850">
    <property type="entry name" value="RING/U-box"/>
    <property type="match status" value="1"/>
</dbReference>
<evidence type="ECO:0000256" key="1">
    <source>
        <dbReference type="ARBA" id="ARBA00022771"/>
    </source>
</evidence>
<keyword evidence="2" id="KW-0862">Zinc</keyword>
<dbReference type="Pfam" id="PF13920">
    <property type="entry name" value="zf-C3HC4_3"/>
    <property type="match status" value="1"/>
</dbReference>
<accession>A0ABM1T6B8</accession>
<dbReference type="PROSITE" id="PS50089">
    <property type="entry name" value="ZF_RING_2"/>
    <property type="match status" value="1"/>
</dbReference>
<name>A0ABM1T6B8_LIMPO</name>
<gene>
    <name evidence="6" type="primary">LOC111087792</name>
</gene>
<sequence length="211" mass="24370">MPKSMNAALMKPLVVLALPGMYLVYKINELKKQQQEQNRRKITERELTHLNHKIDKLLVKLEGNEPELARSRDEECAICINAKATMQTFPCGHCVVCRKCFVKTIQTAVSQRVLPLRCVVCRTKILRLKQISHVRSTSLSESGSHRDTELSTPMSTFSSVREMLNEPGDLFAPSIILDKSRSKPLTHKYKKIKFQLQWTQHFHRRHVASRH</sequence>
<dbReference type="Gene3D" id="3.30.40.10">
    <property type="entry name" value="Zinc/RING finger domain, C3HC4 (zinc finger)"/>
    <property type="match status" value="1"/>
</dbReference>
<keyword evidence="5" id="KW-1185">Reference proteome</keyword>
<evidence type="ECO:0000313" key="5">
    <source>
        <dbReference type="Proteomes" id="UP000694941"/>
    </source>
</evidence>
<evidence type="ECO:0000313" key="6">
    <source>
        <dbReference type="RefSeq" id="XP_022251424.1"/>
    </source>
</evidence>
<evidence type="ECO:0000256" key="3">
    <source>
        <dbReference type="PROSITE-ProRule" id="PRU00175"/>
    </source>
</evidence>
<proteinExistence type="predicted"/>
<dbReference type="GeneID" id="111087792"/>
<evidence type="ECO:0000256" key="2">
    <source>
        <dbReference type="ARBA" id="ARBA00022833"/>
    </source>
</evidence>
<organism evidence="5 6">
    <name type="scientific">Limulus polyphemus</name>
    <name type="common">Atlantic horseshoe crab</name>
    <dbReference type="NCBI Taxonomy" id="6850"/>
    <lineage>
        <taxon>Eukaryota</taxon>
        <taxon>Metazoa</taxon>
        <taxon>Ecdysozoa</taxon>
        <taxon>Arthropoda</taxon>
        <taxon>Chelicerata</taxon>
        <taxon>Merostomata</taxon>
        <taxon>Xiphosura</taxon>
        <taxon>Limulidae</taxon>
        <taxon>Limulus</taxon>
    </lineage>
</organism>
<dbReference type="InterPro" id="IPR001841">
    <property type="entry name" value="Znf_RING"/>
</dbReference>
<dbReference type="InterPro" id="IPR013083">
    <property type="entry name" value="Znf_RING/FYVE/PHD"/>
</dbReference>
<keyword evidence="1 3" id="KW-0863">Zinc-finger</keyword>
<dbReference type="RefSeq" id="XP_022251424.1">
    <property type="nucleotide sequence ID" value="XM_022395716.1"/>
</dbReference>
<protein>
    <submittedName>
        <fullName evidence="6">Uncharacterized protein LOC111087792 isoform X1</fullName>
    </submittedName>
</protein>